<keyword evidence="5" id="KW-1185">Reference proteome</keyword>
<sequence length="466" mass="51885">MSQVNLCELLSVIADASSRACQVIQNVHQKRSCPSSTSFEVQYKEDGDPRSALTEADLNAQSVIMCCIRSVYGSELTIIGEEDEDHETEEEILTEEEQRALFEKYNVTSLSHAVERDLFGQRVMVDIQDVCLYIDPLDGTREFVEGRLNNVQCLIGITYKQQPIGGVIGLPFVQLTQQKVTNVVCSLNLDNVQILEIALFEKKGFVGLDSKAWLQYGTQTCQQDDDDDAIRLYTGDSNRVHKKHSLEYIQDIAKEKNDDTKLCIEGGCGNKILSCAAYTCSSMNKNGICIIPPGTCSWDSASPSSVVFTAMKKFGLKAKITDMFGGELVYDSSGKIVKNDLGIFASCGPKAVEYHKILVNKMRSDYVILESLLKKYWRRAGADSSDKMKELQSQPQSLQRNKRGYVISCQELQDLVAEHVDVGNSQILEWACPTANDGNIDLVWSPLDDETSKLLPLQVSLESLYS</sequence>
<evidence type="ECO:0000313" key="4">
    <source>
        <dbReference type="EMBL" id="GFH46424.1"/>
    </source>
</evidence>
<evidence type="ECO:0000256" key="3">
    <source>
        <dbReference type="PIRSR" id="PIRSR600760-2"/>
    </source>
</evidence>
<dbReference type="Gene3D" id="3.30.540.10">
    <property type="entry name" value="Fructose-1,6-Bisphosphatase, subunit A, domain 1"/>
    <property type="match status" value="1"/>
</dbReference>
<comment type="cofactor">
    <cofactor evidence="3">
        <name>Mg(2+)</name>
        <dbReference type="ChEBI" id="CHEBI:18420"/>
    </cofactor>
</comment>
<proteinExistence type="inferred from homology"/>
<dbReference type="Pfam" id="PF00459">
    <property type="entry name" value="Inositol_P"/>
    <property type="match status" value="1"/>
</dbReference>
<dbReference type="Proteomes" id="UP001054902">
    <property type="component" value="Unassembled WGS sequence"/>
</dbReference>
<keyword evidence="3" id="KW-0460">Magnesium</keyword>
<evidence type="ECO:0000256" key="1">
    <source>
        <dbReference type="ARBA" id="ARBA00009759"/>
    </source>
</evidence>
<feature type="binding site" evidence="3">
    <location>
        <position position="81"/>
    </location>
    <ligand>
        <name>Mg(2+)</name>
        <dbReference type="ChEBI" id="CHEBI:18420"/>
        <label>1</label>
        <note>catalytic</note>
    </ligand>
</feature>
<dbReference type="EC" id="3.1.3.7" evidence="2"/>
<dbReference type="AlphaFoldDB" id="A0AAD3CKH3"/>
<reference evidence="4 5" key="1">
    <citation type="journal article" date="2021" name="Sci. Rep.">
        <title>The genome of the diatom Chaetoceros tenuissimus carries an ancient integrated fragment of an extant virus.</title>
        <authorList>
            <person name="Hongo Y."/>
            <person name="Kimura K."/>
            <person name="Takaki Y."/>
            <person name="Yoshida Y."/>
            <person name="Baba S."/>
            <person name="Kobayashi G."/>
            <person name="Nagasaki K."/>
            <person name="Hano T."/>
            <person name="Tomaru Y."/>
        </authorList>
    </citation>
    <scope>NUCLEOTIDE SEQUENCE [LARGE SCALE GENOMIC DNA]</scope>
    <source>
        <strain evidence="4 5">NIES-3715</strain>
    </source>
</reference>
<keyword evidence="3" id="KW-0479">Metal-binding</keyword>
<dbReference type="Gene3D" id="3.40.190.80">
    <property type="match status" value="1"/>
</dbReference>
<accession>A0AAD3CKH3</accession>
<feature type="binding site" evidence="3">
    <location>
        <position position="138"/>
    </location>
    <ligand>
        <name>Mg(2+)</name>
        <dbReference type="ChEBI" id="CHEBI:18420"/>
        <label>1</label>
        <note>catalytic</note>
    </ligand>
</feature>
<dbReference type="SUPFAM" id="SSF56655">
    <property type="entry name" value="Carbohydrate phosphatase"/>
    <property type="match status" value="1"/>
</dbReference>
<dbReference type="GO" id="GO:0046872">
    <property type="term" value="F:metal ion binding"/>
    <property type="evidence" value="ECO:0007669"/>
    <property type="project" value="UniProtKB-KW"/>
</dbReference>
<feature type="binding site" evidence="3">
    <location>
        <position position="137"/>
    </location>
    <ligand>
        <name>Mg(2+)</name>
        <dbReference type="ChEBI" id="CHEBI:18420"/>
        <label>1</label>
        <note>catalytic</note>
    </ligand>
</feature>
<dbReference type="InterPro" id="IPR050725">
    <property type="entry name" value="CysQ/Inositol_MonoPase"/>
</dbReference>
<name>A0AAD3CKH3_9STRA</name>
<dbReference type="EMBL" id="BLLK01000022">
    <property type="protein sequence ID" value="GFH46424.1"/>
    <property type="molecule type" value="Genomic_DNA"/>
</dbReference>
<evidence type="ECO:0000256" key="2">
    <source>
        <dbReference type="ARBA" id="ARBA00012633"/>
    </source>
</evidence>
<feature type="binding site" evidence="3">
    <location>
        <position position="135"/>
    </location>
    <ligand>
        <name>Mg(2+)</name>
        <dbReference type="ChEBI" id="CHEBI:18420"/>
        <label>1</label>
        <note>catalytic</note>
    </ligand>
</feature>
<comment type="caution">
    <text evidence="4">The sequence shown here is derived from an EMBL/GenBank/DDBJ whole genome shotgun (WGS) entry which is preliminary data.</text>
</comment>
<gene>
    <name evidence="4" type="ORF">CTEN210_02898</name>
</gene>
<dbReference type="PANTHER" id="PTHR43028:SF5">
    <property type="entry name" value="3'(2'),5'-BISPHOSPHATE NUCLEOTIDASE 1"/>
    <property type="match status" value="1"/>
</dbReference>
<organism evidence="4 5">
    <name type="scientific">Chaetoceros tenuissimus</name>
    <dbReference type="NCBI Taxonomy" id="426638"/>
    <lineage>
        <taxon>Eukaryota</taxon>
        <taxon>Sar</taxon>
        <taxon>Stramenopiles</taxon>
        <taxon>Ochrophyta</taxon>
        <taxon>Bacillariophyta</taxon>
        <taxon>Coscinodiscophyceae</taxon>
        <taxon>Chaetocerotophycidae</taxon>
        <taxon>Chaetocerotales</taxon>
        <taxon>Chaetocerotaceae</taxon>
        <taxon>Chaetoceros</taxon>
    </lineage>
</organism>
<comment type="similarity">
    <text evidence="1">Belongs to the inositol monophosphatase superfamily.</text>
</comment>
<protein>
    <recommendedName>
        <fullName evidence="2">3'(2'),5'-bisphosphate nucleotidase</fullName>
        <ecNumber evidence="2">3.1.3.7</ecNumber>
    </recommendedName>
</protein>
<dbReference type="GO" id="GO:0008441">
    <property type="term" value="F:3'(2'),5'-bisphosphate nucleotidase activity"/>
    <property type="evidence" value="ECO:0007669"/>
    <property type="project" value="UniProtKB-EC"/>
</dbReference>
<evidence type="ECO:0000313" key="5">
    <source>
        <dbReference type="Proteomes" id="UP001054902"/>
    </source>
</evidence>
<dbReference type="InterPro" id="IPR000760">
    <property type="entry name" value="Inositol_monophosphatase-like"/>
</dbReference>
<dbReference type="PANTHER" id="PTHR43028">
    <property type="entry name" value="3'(2'),5'-BISPHOSPHATE NUCLEOTIDASE 1"/>
    <property type="match status" value="1"/>
</dbReference>